<proteinExistence type="predicted"/>
<organism evidence="2 3">
    <name type="scientific">Chromobacterium aquaticum</name>
    <dbReference type="NCBI Taxonomy" id="467180"/>
    <lineage>
        <taxon>Bacteria</taxon>
        <taxon>Pseudomonadati</taxon>
        <taxon>Pseudomonadota</taxon>
        <taxon>Betaproteobacteria</taxon>
        <taxon>Neisseriales</taxon>
        <taxon>Chromobacteriaceae</taxon>
        <taxon>Chromobacterium</taxon>
    </lineage>
</organism>
<evidence type="ECO:0000313" key="3">
    <source>
        <dbReference type="Proteomes" id="UP001595999"/>
    </source>
</evidence>
<feature type="transmembrane region" description="Helical" evidence="1">
    <location>
        <begin position="119"/>
        <end position="136"/>
    </location>
</feature>
<evidence type="ECO:0000313" key="2">
    <source>
        <dbReference type="EMBL" id="MFC4489338.1"/>
    </source>
</evidence>
<dbReference type="Proteomes" id="UP001595999">
    <property type="component" value="Unassembled WGS sequence"/>
</dbReference>
<sequence length="151" mass="15495">MSIYILLALLNGVCIGASRAINGRLAQQDGAFAASWWNHLVGFLLLSALLPMLSSSAGSGLADAPVGAYLGGVLGALFVAVNSHVLTRLGMMKTTLLVIAGQMLTGILLDRLAGIERPALAQLLGAALILAGLWLARRPAAQPATARAAAR</sequence>
<keyword evidence="3" id="KW-1185">Reference proteome</keyword>
<dbReference type="PANTHER" id="PTHR34821">
    <property type="entry name" value="INNER MEMBRANE PROTEIN YDCZ"/>
    <property type="match status" value="1"/>
</dbReference>
<evidence type="ECO:0000256" key="1">
    <source>
        <dbReference type="SAM" id="Phobius"/>
    </source>
</evidence>
<dbReference type="Pfam" id="PF04657">
    <property type="entry name" value="DMT_YdcZ"/>
    <property type="match status" value="1"/>
</dbReference>
<feature type="transmembrane region" description="Helical" evidence="1">
    <location>
        <begin position="66"/>
        <end position="85"/>
    </location>
</feature>
<reference evidence="3" key="1">
    <citation type="journal article" date="2019" name="Int. J. Syst. Evol. Microbiol.">
        <title>The Global Catalogue of Microorganisms (GCM) 10K type strain sequencing project: providing services to taxonomists for standard genome sequencing and annotation.</title>
        <authorList>
            <consortium name="The Broad Institute Genomics Platform"/>
            <consortium name="The Broad Institute Genome Sequencing Center for Infectious Disease"/>
            <person name="Wu L."/>
            <person name="Ma J."/>
        </authorList>
    </citation>
    <scope>NUCLEOTIDE SEQUENCE [LARGE SCALE GENOMIC DNA]</scope>
    <source>
        <strain evidence="3">CGMCC 4.7608</strain>
    </source>
</reference>
<feature type="transmembrane region" description="Helical" evidence="1">
    <location>
        <begin position="91"/>
        <end position="112"/>
    </location>
</feature>
<name>A0ABV8ZNS1_9NEIS</name>
<gene>
    <name evidence="2" type="ORF">ACFO0R_06870</name>
</gene>
<dbReference type="RefSeq" id="WP_378124440.1">
    <property type="nucleotide sequence ID" value="NZ_JBHSEK010000003.1"/>
</dbReference>
<dbReference type="PANTHER" id="PTHR34821:SF2">
    <property type="entry name" value="INNER MEMBRANE PROTEIN YDCZ"/>
    <property type="match status" value="1"/>
</dbReference>
<dbReference type="EMBL" id="JBHSEK010000003">
    <property type="protein sequence ID" value="MFC4489338.1"/>
    <property type="molecule type" value="Genomic_DNA"/>
</dbReference>
<comment type="caution">
    <text evidence="2">The sequence shown here is derived from an EMBL/GenBank/DDBJ whole genome shotgun (WGS) entry which is preliminary data.</text>
</comment>
<keyword evidence="1" id="KW-0812">Transmembrane</keyword>
<accession>A0ABV8ZNS1</accession>
<dbReference type="InterPro" id="IPR037185">
    <property type="entry name" value="EmrE-like"/>
</dbReference>
<protein>
    <submittedName>
        <fullName evidence="2">DMT family transporter</fullName>
    </submittedName>
</protein>
<keyword evidence="1" id="KW-1133">Transmembrane helix</keyword>
<feature type="transmembrane region" description="Helical" evidence="1">
    <location>
        <begin position="36"/>
        <end position="54"/>
    </location>
</feature>
<dbReference type="InterPro" id="IPR006750">
    <property type="entry name" value="YdcZ"/>
</dbReference>
<keyword evidence="1" id="KW-0472">Membrane</keyword>
<dbReference type="SUPFAM" id="SSF103481">
    <property type="entry name" value="Multidrug resistance efflux transporter EmrE"/>
    <property type="match status" value="1"/>
</dbReference>